<dbReference type="EMBL" id="KQ982314">
    <property type="protein sequence ID" value="KYQ57982.1"/>
    <property type="molecule type" value="Genomic_DNA"/>
</dbReference>
<dbReference type="Proteomes" id="UP000075809">
    <property type="component" value="Unassembled WGS sequence"/>
</dbReference>
<evidence type="ECO:0000313" key="1">
    <source>
        <dbReference type="EMBL" id="KYQ57982.1"/>
    </source>
</evidence>
<gene>
    <name evidence="1" type="ORF">ALC60_03032</name>
</gene>
<organism evidence="1 2">
    <name type="scientific">Mycetomoellerius zeteki</name>
    <dbReference type="NCBI Taxonomy" id="64791"/>
    <lineage>
        <taxon>Eukaryota</taxon>
        <taxon>Metazoa</taxon>
        <taxon>Ecdysozoa</taxon>
        <taxon>Arthropoda</taxon>
        <taxon>Hexapoda</taxon>
        <taxon>Insecta</taxon>
        <taxon>Pterygota</taxon>
        <taxon>Neoptera</taxon>
        <taxon>Endopterygota</taxon>
        <taxon>Hymenoptera</taxon>
        <taxon>Apocrita</taxon>
        <taxon>Aculeata</taxon>
        <taxon>Formicoidea</taxon>
        <taxon>Formicidae</taxon>
        <taxon>Myrmicinae</taxon>
        <taxon>Mycetomoellerius</taxon>
    </lineage>
</organism>
<dbReference type="AlphaFoldDB" id="A0A151XC91"/>
<name>A0A151XC91_9HYME</name>
<reference evidence="1 2" key="1">
    <citation type="submission" date="2015-09" db="EMBL/GenBank/DDBJ databases">
        <title>Trachymyrmex zeteki WGS genome.</title>
        <authorList>
            <person name="Nygaard S."/>
            <person name="Hu H."/>
            <person name="Boomsma J."/>
            <person name="Zhang G."/>
        </authorList>
    </citation>
    <scope>NUCLEOTIDE SEQUENCE [LARGE SCALE GENOMIC DNA]</scope>
    <source>
        <strain evidence="1">Tzet28-1</strain>
        <tissue evidence="1">Whole body</tissue>
    </source>
</reference>
<accession>A0A151XC91</accession>
<evidence type="ECO:0000313" key="2">
    <source>
        <dbReference type="Proteomes" id="UP000075809"/>
    </source>
</evidence>
<protein>
    <submittedName>
        <fullName evidence="1">Uncharacterized protein</fullName>
    </submittedName>
</protein>
<proteinExistence type="predicted"/>
<sequence length="170" mass="19187">MHESRVTSIGADVRTSESAPEPAAAVFLHVHVGKVHTVYYIYTAVHRRRERLLHFYDDGRQSIGVQVNRDGLLCVDGDSRETDRNQADVTVRKVCGADVRSDGERLKHGLVTHAKIKCDPLREDLISSNYVLTNMTFDLDLHSVVLSTRDENITSYKTYLQNNVVSNYNA</sequence>
<keyword evidence="2" id="KW-1185">Reference proteome</keyword>